<evidence type="ECO:0000256" key="2">
    <source>
        <dbReference type="ARBA" id="ARBA00022490"/>
    </source>
</evidence>
<evidence type="ECO:0000313" key="6">
    <source>
        <dbReference type="EMBL" id="CDG69775.1"/>
    </source>
</evidence>
<comment type="subcellular location">
    <subcellularLocation>
        <location evidence="1">Cytoplasm</location>
    </subcellularLocation>
</comment>
<dbReference type="PANTHER" id="PTHR21107">
    <property type="entry name" value="CYTOCHROME C OXIDASE ASSEMBLY PROTEIN COX19"/>
    <property type="match status" value="1"/>
</dbReference>
<organism evidence="6">
    <name type="scientific">Hydra vulgaris</name>
    <name type="common">Hydra</name>
    <name type="synonym">Hydra attenuata</name>
    <dbReference type="NCBI Taxonomy" id="6087"/>
    <lineage>
        <taxon>Eukaryota</taxon>
        <taxon>Metazoa</taxon>
        <taxon>Cnidaria</taxon>
        <taxon>Hydrozoa</taxon>
        <taxon>Hydroidolina</taxon>
        <taxon>Anthoathecata</taxon>
        <taxon>Aplanulata</taxon>
        <taxon>Hydridae</taxon>
        <taxon>Hydra</taxon>
    </lineage>
</organism>
<dbReference type="Pfam" id="PF06747">
    <property type="entry name" value="CHCH"/>
    <property type="match status" value="1"/>
</dbReference>
<protein>
    <submittedName>
        <fullName evidence="6">Cytochrome c oxidase assembly protein COX19</fullName>
    </submittedName>
</protein>
<dbReference type="AlphaFoldDB" id="T2MCY1"/>
<comment type="similarity">
    <text evidence="4">Belongs to the COX19 family.</text>
</comment>
<dbReference type="GO" id="GO:0005758">
    <property type="term" value="C:mitochondrial intermembrane space"/>
    <property type="evidence" value="ECO:0007669"/>
    <property type="project" value="TreeGrafter"/>
</dbReference>
<dbReference type="InterPro" id="IPR010625">
    <property type="entry name" value="CHCH"/>
</dbReference>
<gene>
    <name evidence="6" type="primary">COX19</name>
</gene>
<dbReference type="InterPro" id="IPR051383">
    <property type="entry name" value="COX19"/>
</dbReference>
<sequence length="285" mass="32506">MLVRAFPSLFGNTFFDKWVDFAATNILCCSDVDKEQFSASIDKSKGERQKNVVGKRKKEKLSNELLIQRKENKLIVQCLAVTAVSARHSPKFVTVYVQCTFCALTLYDPSAELVGAQNLVGAQKFFATYVLSEPSVNWSGLCGKINEEMLKIFLNELIEPPKIPLTLEPDEGCSEPKKQIIPFLLDKEYLIAICGPDNFTNLMKRLKYMNPSQKVFKPTPPLKGSFPLDHDGECKEFMKKFMSCLKENKQENYHCRLQSKEYLECRMKKGLMAVEDFSRLGLKDL</sequence>
<evidence type="ECO:0000259" key="5">
    <source>
        <dbReference type="Pfam" id="PF06747"/>
    </source>
</evidence>
<proteinExistence type="evidence at transcript level"/>
<keyword evidence="2" id="KW-0963">Cytoplasm</keyword>
<keyword evidence="3" id="KW-1015">Disulfide bond</keyword>
<dbReference type="PROSITE" id="PS51808">
    <property type="entry name" value="CHCH"/>
    <property type="match status" value="1"/>
</dbReference>
<dbReference type="OrthoDB" id="432299at2759"/>
<feature type="domain" description="CHCH" evidence="5">
    <location>
        <begin position="234"/>
        <end position="268"/>
    </location>
</feature>
<dbReference type="EMBL" id="HAAD01003543">
    <property type="protein sequence ID" value="CDG69775.1"/>
    <property type="molecule type" value="mRNA"/>
</dbReference>
<dbReference type="PANTHER" id="PTHR21107:SF2">
    <property type="entry name" value="CYTOCHROME C OXIDASE ASSEMBLY PROTEIN COX19"/>
    <property type="match status" value="1"/>
</dbReference>
<evidence type="ECO:0000256" key="3">
    <source>
        <dbReference type="ARBA" id="ARBA00023157"/>
    </source>
</evidence>
<accession>T2MCY1</accession>
<feature type="non-terminal residue" evidence="6">
    <location>
        <position position="1"/>
    </location>
</feature>
<evidence type="ECO:0000256" key="4">
    <source>
        <dbReference type="ARBA" id="ARBA00038223"/>
    </source>
</evidence>
<name>T2MCY1_HYDVU</name>
<evidence type="ECO:0000256" key="1">
    <source>
        <dbReference type="ARBA" id="ARBA00004496"/>
    </source>
</evidence>
<dbReference type="GO" id="GO:0033617">
    <property type="term" value="P:mitochondrial respiratory chain complex IV assembly"/>
    <property type="evidence" value="ECO:0007669"/>
    <property type="project" value="TreeGrafter"/>
</dbReference>
<reference evidence="6" key="1">
    <citation type="journal article" date="2013" name="Genome Biol. Evol.">
        <title>Punctuated emergences of genetic and phenotypic innovations in eumetazoan, bilaterian, euteleostome, and hominidae ancestors.</title>
        <authorList>
            <person name="Wenger Y."/>
            <person name="Galliot B."/>
        </authorList>
    </citation>
    <scope>NUCLEOTIDE SEQUENCE</scope>
    <source>
        <tissue evidence="6">Whole animals</tissue>
    </source>
</reference>